<dbReference type="AlphaFoldDB" id="A0A1W2TNR6"/>
<accession>A0A1W2TNR6</accession>
<keyword evidence="1" id="KW-0175">Coiled coil</keyword>
<dbReference type="InterPro" id="IPR006073">
    <property type="entry name" value="GTP-bd"/>
</dbReference>
<feature type="compositionally biased region" description="Pro residues" evidence="2">
    <location>
        <begin position="325"/>
        <end position="341"/>
    </location>
</feature>
<evidence type="ECO:0000313" key="4">
    <source>
        <dbReference type="EMBL" id="GAP90021.2"/>
    </source>
</evidence>
<dbReference type="GO" id="GO:0005525">
    <property type="term" value="F:GTP binding"/>
    <property type="evidence" value="ECO:0007669"/>
    <property type="project" value="InterPro"/>
</dbReference>
<evidence type="ECO:0000256" key="2">
    <source>
        <dbReference type="SAM" id="MobiDB-lite"/>
    </source>
</evidence>
<dbReference type="Pfam" id="PF01926">
    <property type="entry name" value="MMR_HSR1"/>
    <property type="match status" value="1"/>
</dbReference>
<dbReference type="STRING" id="77044.A0A1W2TNR6"/>
<dbReference type="Gene3D" id="3.40.50.300">
    <property type="entry name" value="P-loop containing nucleotide triphosphate hydrolases"/>
    <property type="match status" value="1"/>
</dbReference>
<proteinExistence type="predicted"/>
<keyword evidence="5" id="KW-1185">Reference proteome</keyword>
<dbReference type="GO" id="GO:0003743">
    <property type="term" value="F:translation initiation factor activity"/>
    <property type="evidence" value="ECO:0007669"/>
    <property type="project" value="UniProtKB-KW"/>
</dbReference>
<keyword evidence="4" id="KW-0648">Protein biosynthesis</keyword>
<dbReference type="EMBL" id="DF977488">
    <property type="protein sequence ID" value="GAP90021.2"/>
    <property type="molecule type" value="Genomic_DNA"/>
</dbReference>
<dbReference type="SUPFAM" id="SSF52540">
    <property type="entry name" value="P-loop containing nucleoside triphosphate hydrolases"/>
    <property type="match status" value="1"/>
</dbReference>
<feature type="domain" description="G" evidence="3">
    <location>
        <begin position="40"/>
        <end position="104"/>
    </location>
</feature>
<feature type="coiled-coil region" evidence="1">
    <location>
        <begin position="248"/>
        <end position="318"/>
    </location>
</feature>
<dbReference type="OMA" id="GLEACTE"/>
<name>A0A1W2TNR6_ROSNE</name>
<dbReference type="Proteomes" id="UP000054516">
    <property type="component" value="Unassembled WGS sequence"/>
</dbReference>
<reference evidence="4" key="1">
    <citation type="submission" date="2016-03" db="EMBL/GenBank/DDBJ databases">
        <title>Draft genome sequence of Rosellinia necatrix.</title>
        <authorList>
            <person name="Kanematsu S."/>
        </authorList>
    </citation>
    <scope>NUCLEOTIDE SEQUENCE [LARGE SCALE GENOMIC DNA]</scope>
    <source>
        <strain evidence="4">W97</strain>
    </source>
</reference>
<evidence type="ECO:0000313" key="5">
    <source>
        <dbReference type="Proteomes" id="UP000054516"/>
    </source>
</evidence>
<evidence type="ECO:0000256" key="1">
    <source>
        <dbReference type="SAM" id="Coils"/>
    </source>
</evidence>
<protein>
    <submittedName>
        <fullName evidence="4">Putative transcription initiation factor</fullName>
    </submittedName>
</protein>
<gene>
    <name evidence="4" type="ORF">SAMD00023353_4300550</name>
</gene>
<evidence type="ECO:0000259" key="3">
    <source>
        <dbReference type="Pfam" id="PF01926"/>
    </source>
</evidence>
<dbReference type="OrthoDB" id="8954335at2759"/>
<keyword evidence="4" id="KW-0396">Initiation factor</keyword>
<feature type="region of interest" description="Disordered" evidence="2">
    <location>
        <begin position="321"/>
        <end position="345"/>
    </location>
</feature>
<organism evidence="4">
    <name type="scientific">Rosellinia necatrix</name>
    <name type="common">White root-rot fungus</name>
    <dbReference type="NCBI Taxonomy" id="77044"/>
    <lineage>
        <taxon>Eukaryota</taxon>
        <taxon>Fungi</taxon>
        <taxon>Dikarya</taxon>
        <taxon>Ascomycota</taxon>
        <taxon>Pezizomycotina</taxon>
        <taxon>Sordariomycetes</taxon>
        <taxon>Xylariomycetidae</taxon>
        <taxon>Xylariales</taxon>
        <taxon>Xylariaceae</taxon>
        <taxon>Rosellinia</taxon>
    </lineage>
</organism>
<dbReference type="InterPro" id="IPR027417">
    <property type="entry name" value="P-loop_NTPase"/>
</dbReference>
<sequence>MNFWSAPRLGHSGRCNPWSLTAVGEACFADSAEPKEPIIIVLLGVTGTGKSTFIKQVTGIDVPIGDNLESLTNQVNTYKATLFGKQVWFIDTPGFNDTNNVERSDTVVLEAVSKELLKQHQDGHGVNGVIYLHKITDDKMYGSNLQNLRMLQAVVGEKSLRNVTIATTKWDMVSLSEGENRETQLKEKYWGPLTVYGAKVARIRREDKNSYLDIVKDAMKNMGLTLEIVEEIGNGTPLENTKAGQILLESVKRLTEALRREMKDLADELKSTKEANQKDMKHLEDILGQQKQQLERQLTQAERDRELLRRNFDDLKRQLEERKQPPPQPQPQPQPPRPPPGPDRRAQFKVMENEATRLFVEGHMRSAHSLMSQALHHATTYFGANDPDTIRTRQNVTNISVYIGGSADRGG</sequence>